<evidence type="ECO:0000256" key="1">
    <source>
        <dbReference type="ARBA" id="ARBA00023015"/>
    </source>
</evidence>
<dbReference type="InterPro" id="IPR036390">
    <property type="entry name" value="WH_DNA-bd_sf"/>
</dbReference>
<dbReference type="PRINTS" id="PR00598">
    <property type="entry name" value="HTHMARR"/>
</dbReference>
<dbReference type="GO" id="GO:0003700">
    <property type="term" value="F:DNA-binding transcription factor activity"/>
    <property type="evidence" value="ECO:0007669"/>
    <property type="project" value="InterPro"/>
</dbReference>
<dbReference type="EMBL" id="JACYWE010000001">
    <property type="protein sequence ID" value="MBD8504968.1"/>
    <property type="molecule type" value="Genomic_DNA"/>
</dbReference>
<dbReference type="InterPro" id="IPR000835">
    <property type="entry name" value="HTH_MarR-typ"/>
</dbReference>
<feature type="domain" description="HTH marR-type" evidence="4">
    <location>
        <begin position="1"/>
        <end position="124"/>
    </location>
</feature>
<dbReference type="SMART" id="SM00347">
    <property type="entry name" value="HTH_MARR"/>
    <property type="match status" value="1"/>
</dbReference>
<dbReference type="Pfam" id="PF12802">
    <property type="entry name" value="MarR_2"/>
    <property type="match status" value="1"/>
</dbReference>
<protein>
    <submittedName>
        <fullName evidence="5">Winged helix DNA-binding protein</fullName>
    </submittedName>
</protein>
<name>A0A927J945_9ACTN</name>
<accession>A0A927J945</accession>
<dbReference type="PROSITE" id="PS50995">
    <property type="entry name" value="HTH_MARR_2"/>
    <property type="match status" value="1"/>
</dbReference>
<evidence type="ECO:0000256" key="3">
    <source>
        <dbReference type="ARBA" id="ARBA00023163"/>
    </source>
</evidence>
<dbReference type="SUPFAM" id="SSF46785">
    <property type="entry name" value="Winged helix' DNA-binding domain"/>
    <property type="match status" value="1"/>
</dbReference>
<dbReference type="Proteomes" id="UP000642993">
    <property type="component" value="Unassembled WGS sequence"/>
</dbReference>
<dbReference type="InterPro" id="IPR036388">
    <property type="entry name" value="WH-like_DNA-bd_sf"/>
</dbReference>
<sequence>MLGRRYAAIVDPVFENFPRGARGYQLLHTVVHKRIPTQNALADYLGIDRTVMPYFVDDLQSAGYVQRQDDPSDRRVRTVIATPEGIAQYQMLSQQVLRAEQAFFDGFADEDRAVFVQSLSDLARRSRSYTPPEGR</sequence>
<keyword evidence="2 5" id="KW-0238">DNA-binding</keyword>
<reference evidence="5" key="1">
    <citation type="submission" date="2020-09" db="EMBL/GenBank/DDBJ databases">
        <title>Hoyosella lacisalsi sp. nov., a halotolerant actinobacterium isolated from soil of Lake Gudzhirganskoe.</title>
        <authorList>
            <person name="Yang Q."/>
            <person name="Guo P.Y."/>
            <person name="Liu S.W."/>
            <person name="Li F.N."/>
            <person name="Sun C.H."/>
        </authorList>
    </citation>
    <scope>NUCLEOTIDE SEQUENCE</scope>
    <source>
        <strain evidence="5">G463</strain>
    </source>
</reference>
<proteinExistence type="predicted"/>
<organism evidence="5 6">
    <name type="scientific">Lolliginicoccus lacisalsi</name>
    <dbReference type="NCBI Taxonomy" id="2742202"/>
    <lineage>
        <taxon>Bacteria</taxon>
        <taxon>Bacillati</taxon>
        <taxon>Actinomycetota</taxon>
        <taxon>Actinomycetes</taxon>
        <taxon>Mycobacteriales</taxon>
        <taxon>Hoyosellaceae</taxon>
        <taxon>Lolliginicoccus</taxon>
    </lineage>
</organism>
<dbReference type="GO" id="GO:0003677">
    <property type="term" value="F:DNA binding"/>
    <property type="evidence" value="ECO:0007669"/>
    <property type="project" value="UniProtKB-KW"/>
</dbReference>
<gene>
    <name evidence="5" type="ORF">HT102_00505</name>
</gene>
<dbReference type="PANTHER" id="PTHR42756:SF1">
    <property type="entry name" value="TRANSCRIPTIONAL REPRESSOR OF EMRAB OPERON"/>
    <property type="match status" value="1"/>
</dbReference>
<evidence type="ECO:0000256" key="2">
    <source>
        <dbReference type="ARBA" id="ARBA00023125"/>
    </source>
</evidence>
<evidence type="ECO:0000259" key="4">
    <source>
        <dbReference type="PROSITE" id="PS50995"/>
    </source>
</evidence>
<keyword evidence="6" id="KW-1185">Reference proteome</keyword>
<keyword evidence="1" id="KW-0805">Transcription regulation</keyword>
<dbReference type="PANTHER" id="PTHR42756">
    <property type="entry name" value="TRANSCRIPTIONAL REGULATOR, MARR"/>
    <property type="match status" value="1"/>
</dbReference>
<evidence type="ECO:0000313" key="5">
    <source>
        <dbReference type="EMBL" id="MBD8504968.1"/>
    </source>
</evidence>
<comment type="caution">
    <text evidence="5">The sequence shown here is derived from an EMBL/GenBank/DDBJ whole genome shotgun (WGS) entry which is preliminary data.</text>
</comment>
<evidence type="ECO:0000313" key="6">
    <source>
        <dbReference type="Proteomes" id="UP000642993"/>
    </source>
</evidence>
<keyword evidence="3" id="KW-0804">Transcription</keyword>
<dbReference type="AlphaFoldDB" id="A0A927J945"/>
<dbReference type="Gene3D" id="1.10.10.10">
    <property type="entry name" value="Winged helix-like DNA-binding domain superfamily/Winged helix DNA-binding domain"/>
    <property type="match status" value="1"/>
</dbReference>